<dbReference type="InterPro" id="IPR013216">
    <property type="entry name" value="Methyltransf_11"/>
</dbReference>
<dbReference type="SUPFAM" id="SSF53335">
    <property type="entry name" value="S-adenosyl-L-methionine-dependent methyltransferases"/>
    <property type="match status" value="1"/>
</dbReference>
<accession>A0ABQ5UA42</accession>
<dbReference type="PANTHER" id="PTHR13090">
    <property type="entry name" value="ARGININE-HYDROXYLASE NDUFAF5, MITOCHONDRIAL"/>
    <property type="match status" value="1"/>
</dbReference>
<name>A0ABQ5UA42_9PROT</name>
<evidence type="ECO:0000256" key="2">
    <source>
        <dbReference type="ARBA" id="ARBA00022679"/>
    </source>
</evidence>
<keyword evidence="6" id="KW-1185">Reference proteome</keyword>
<protein>
    <submittedName>
        <fullName evidence="5">SAM-dependent methyltransferase</fullName>
    </submittedName>
</protein>
<dbReference type="RefSeq" id="WP_169560119.1">
    <property type="nucleotide sequence ID" value="NZ_BSNF01000010.1"/>
</dbReference>
<feature type="domain" description="Methyltransferase type 11" evidence="4">
    <location>
        <begin position="61"/>
        <end position="149"/>
    </location>
</feature>
<evidence type="ECO:0000313" key="5">
    <source>
        <dbReference type="EMBL" id="GLQ08050.1"/>
    </source>
</evidence>
<dbReference type="Pfam" id="PF08241">
    <property type="entry name" value="Methyltransf_11"/>
    <property type="match status" value="1"/>
</dbReference>
<gene>
    <name evidence="5" type="ORF">GCM10007924_32720</name>
</gene>
<dbReference type="CDD" id="cd02440">
    <property type="entry name" value="AdoMet_MTases"/>
    <property type="match status" value="1"/>
</dbReference>
<proteinExistence type="predicted"/>
<evidence type="ECO:0000256" key="1">
    <source>
        <dbReference type="ARBA" id="ARBA00022603"/>
    </source>
</evidence>
<dbReference type="GO" id="GO:0032259">
    <property type="term" value="P:methylation"/>
    <property type="evidence" value="ECO:0007669"/>
    <property type="project" value="UniProtKB-KW"/>
</dbReference>
<dbReference type="Proteomes" id="UP001161409">
    <property type="component" value="Unassembled WGS sequence"/>
</dbReference>
<keyword evidence="2" id="KW-0808">Transferase</keyword>
<reference evidence="5" key="2">
    <citation type="submission" date="2023-01" db="EMBL/GenBank/DDBJ databases">
        <title>Draft genome sequence of Sneathiella chinensis strain NBRC 103408.</title>
        <authorList>
            <person name="Sun Q."/>
            <person name="Mori K."/>
        </authorList>
    </citation>
    <scope>NUCLEOTIDE SEQUENCE</scope>
    <source>
        <strain evidence="5">NBRC 103408</strain>
    </source>
</reference>
<feature type="compositionally biased region" description="Polar residues" evidence="3">
    <location>
        <begin position="289"/>
        <end position="300"/>
    </location>
</feature>
<dbReference type="Gene3D" id="3.40.50.150">
    <property type="entry name" value="Vaccinia Virus protein VP39"/>
    <property type="match status" value="1"/>
</dbReference>
<comment type="caution">
    <text evidence="5">The sequence shown here is derived from an EMBL/GenBank/DDBJ whole genome shotgun (WGS) entry which is preliminary data.</text>
</comment>
<dbReference type="InterPro" id="IPR029063">
    <property type="entry name" value="SAM-dependent_MTases_sf"/>
</dbReference>
<dbReference type="PANTHER" id="PTHR13090:SF1">
    <property type="entry name" value="ARGININE-HYDROXYLASE NDUFAF5, MITOCHONDRIAL"/>
    <property type="match status" value="1"/>
</dbReference>
<reference evidence="5" key="1">
    <citation type="journal article" date="2014" name="Int. J. Syst. Evol. Microbiol.">
        <title>Complete genome of a new Firmicutes species belonging to the dominant human colonic microbiota ('Ruminococcus bicirculans') reveals two chromosomes and a selective capacity to utilize plant glucans.</title>
        <authorList>
            <consortium name="NISC Comparative Sequencing Program"/>
            <person name="Wegmann U."/>
            <person name="Louis P."/>
            <person name="Goesmann A."/>
            <person name="Henrissat B."/>
            <person name="Duncan S.H."/>
            <person name="Flint H.J."/>
        </authorList>
    </citation>
    <scope>NUCLEOTIDE SEQUENCE</scope>
    <source>
        <strain evidence="5">NBRC 103408</strain>
    </source>
</reference>
<dbReference type="EMBL" id="BSNF01000010">
    <property type="protein sequence ID" value="GLQ08050.1"/>
    <property type="molecule type" value="Genomic_DNA"/>
</dbReference>
<organism evidence="5 6">
    <name type="scientific">Sneathiella chinensis</name>
    <dbReference type="NCBI Taxonomy" id="349750"/>
    <lineage>
        <taxon>Bacteria</taxon>
        <taxon>Pseudomonadati</taxon>
        <taxon>Pseudomonadota</taxon>
        <taxon>Alphaproteobacteria</taxon>
        <taxon>Sneathiellales</taxon>
        <taxon>Sneathiellaceae</taxon>
        <taxon>Sneathiella</taxon>
    </lineage>
</organism>
<keyword evidence="1 5" id="KW-0489">Methyltransferase</keyword>
<evidence type="ECO:0000256" key="3">
    <source>
        <dbReference type="SAM" id="MobiDB-lite"/>
    </source>
</evidence>
<sequence>MTKTPFSPAQDSYLFDRKVVRKHRERAVGIDWSRHGFLFAEVADRMADRLLDITRTYDLALDLGCRGGAFADALRARSLASTVIQADLAFGHVAETGGDRSVVADEEFLPFAPASFDLVGSVLNLHWTNDLPGALVQIARSLKPDGLFLGSLFGIESLQELKWCLTQAESEVSGGVHPRISPFTEVRDAGGLLQRAGLALPVTDVDTVTLKYSDPFALMRELRGMGEGNALVQRQKTLTGRRVLFRAAELYMENFADEDGLIPATFQIIYMTGWSPHASQQEPARRGSGQASLTDILSKD</sequence>
<dbReference type="InterPro" id="IPR050602">
    <property type="entry name" value="Malonyl-ACP_OMT"/>
</dbReference>
<dbReference type="GO" id="GO:0008168">
    <property type="term" value="F:methyltransferase activity"/>
    <property type="evidence" value="ECO:0007669"/>
    <property type="project" value="UniProtKB-KW"/>
</dbReference>
<evidence type="ECO:0000313" key="6">
    <source>
        <dbReference type="Proteomes" id="UP001161409"/>
    </source>
</evidence>
<feature type="region of interest" description="Disordered" evidence="3">
    <location>
        <begin position="279"/>
        <end position="300"/>
    </location>
</feature>
<evidence type="ECO:0000259" key="4">
    <source>
        <dbReference type="Pfam" id="PF08241"/>
    </source>
</evidence>